<evidence type="ECO:0000256" key="1">
    <source>
        <dbReference type="SAM" id="MobiDB-lite"/>
    </source>
</evidence>
<dbReference type="Pfam" id="PF07995">
    <property type="entry name" value="GSDH"/>
    <property type="match status" value="1"/>
</dbReference>
<gene>
    <name evidence="4" type="ORF">CLV46_2895</name>
</gene>
<dbReference type="InterPro" id="IPR012938">
    <property type="entry name" value="Glc/Sorbosone_DH"/>
</dbReference>
<feature type="chain" id="PRO_5014974178" evidence="2">
    <location>
        <begin position="23"/>
        <end position="369"/>
    </location>
</feature>
<keyword evidence="5" id="KW-1185">Reference proteome</keyword>
<comment type="caution">
    <text evidence="4">The sequence shown here is derived from an EMBL/GenBank/DDBJ whole genome shotgun (WGS) entry which is preliminary data.</text>
</comment>
<feature type="domain" description="Glucose/Sorbosone dehydrogenase" evidence="3">
    <location>
        <begin position="61"/>
        <end position="353"/>
    </location>
</feature>
<dbReference type="AlphaFoldDB" id="A0A2M9CN26"/>
<evidence type="ECO:0000256" key="2">
    <source>
        <dbReference type="SAM" id="SignalP"/>
    </source>
</evidence>
<dbReference type="RefSeq" id="WP_100365411.1">
    <property type="nucleotide sequence ID" value="NZ_PGFF01000001.1"/>
</dbReference>
<dbReference type="Proteomes" id="UP000228758">
    <property type="component" value="Unassembled WGS sequence"/>
</dbReference>
<dbReference type="Gene3D" id="2.120.10.30">
    <property type="entry name" value="TolB, C-terminal domain"/>
    <property type="match status" value="1"/>
</dbReference>
<protein>
    <submittedName>
        <fullName evidence="4">Glucose/arabinose dehydrogenase</fullName>
    </submittedName>
</protein>
<proteinExistence type="predicted"/>
<reference evidence="4 5" key="1">
    <citation type="submission" date="2017-11" db="EMBL/GenBank/DDBJ databases">
        <title>Genomic Encyclopedia of Archaeal and Bacterial Type Strains, Phase II (KMG-II): From Individual Species to Whole Genera.</title>
        <authorList>
            <person name="Goeker M."/>
        </authorList>
    </citation>
    <scope>NUCLEOTIDE SEQUENCE [LARGE SCALE GENOMIC DNA]</scope>
    <source>
        <strain evidence="4 5">DSM 27393</strain>
    </source>
</reference>
<accession>A0A2M9CN26</accession>
<evidence type="ECO:0000313" key="4">
    <source>
        <dbReference type="EMBL" id="PJJ73309.1"/>
    </source>
</evidence>
<sequence length="369" mass="38617">MDRRPFLLALSTASVLALAACAAPVTGDPEPVPTGASSATEQPSAGPVQPVGEPEVVAEGFDVPWSVVPLGDGGALVSERGTALVKQVLPDGSVREVAQVPGVEPAGEGGLLGLARLDDGDSVWLYAYLTAASDNRVVRMPLTGDPARLALGEPEVVLEGIAKNSTHNGGRIAFGPDGMLYVTAGDAQQRDAAQDPASLSGKILRIAPDGTVPADNPFPGSAVYSIGHRNPQGIAWDDGGQLWAAEFGQNTWDEFNVIRPGANYGWPVVEGIGDDPAYVNPVYQWSTSEASPSGLAFVDGTFFLAALRGQRVWAIYTDTGEASAVPWFEGEFGRIRDVTRGPDGALWFLTNDTGNDRLMRVGLGPLQEG</sequence>
<evidence type="ECO:0000259" key="3">
    <source>
        <dbReference type="Pfam" id="PF07995"/>
    </source>
</evidence>
<dbReference type="InterPro" id="IPR011041">
    <property type="entry name" value="Quinoprot_gluc/sorb_DH_b-prop"/>
</dbReference>
<dbReference type="EMBL" id="PGFF01000001">
    <property type="protein sequence ID" value="PJJ73309.1"/>
    <property type="molecule type" value="Genomic_DNA"/>
</dbReference>
<organism evidence="4 5">
    <name type="scientific">Diaminobutyricimonas aerilata</name>
    <dbReference type="NCBI Taxonomy" id="1162967"/>
    <lineage>
        <taxon>Bacteria</taxon>
        <taxon>Bacillati</taxon>
        <taxon>Actinomycetota</taxon>
        <taxon>Actinomycetes</taxon>
        <taxon>Micrococcales</taxon>
        <taxon>Microbacteriaceae</taxon>
        <taxon>Diaminobutyricimonas</taxon>
    </lineage>
</organism>
<dbReference type="PROSITE" id="PS51257">
    <property type="entry name" value="PROKAR_LIPOPROTEIN"/>
    <property type="match status" value="1"/>
</dbReference>
<keyword evidence="2" id="KW-0732">Signal</keyword>
<dbReference type="SUPFAM" id="SSF50952">
    <property type="entry name" value="Soluble quinoprotein glucose dehydrogenase"/>
    <property type="match status" value="1"/>
</dbReference>
<name>A0A2M9CN26_9MICO</name>
<dbReference type="InterPro" id="IPR011042">
    <property type="entry name" value="6-blade_b-propeller_TolB-like"/>
</dbReference>
<evidence type="ECO:0000313" key="5">
    <source>
        <dbReference type="Proteomes" id="UP000228758"/>
    </source>
</evidence>
<dbReference type="OrthoDB" id="9770043at2"/>
<dbReference type="PANTHER" id="PTHR19328:SF13">
    <property type="entry name" value="HIPL1 PROTEIN"/>
    <property type="match status" value="1"/>
</dbReference>
<dbReference type="PANTHER" id="PTHR19328">
    <property type="entry name" value="HEDGEHOG-INTERACTING PROTEIN"/>
    <property type="match status" value="1"/>
</dbReference>
<feature type="signal peptide" evidence="2">
    <location>
        <begin position="1"/>
        <end position="22"/>
    </location>
</feature>
<feature type="region of interest" description="Disordered" evidence="1">
    <location>
        <begin position="29"/>
        <end position="52"/>
    </location>
</feature>